<dbReference type="NCBIfam" id="NF003013">
    <property type="entry name" value="PRK03846.1"/>
    <property type="match status" value="1"/>
</dbReference>
<dbReference type="GO" id="GO:0005524">
    <property type="term" value="F:ATP binding"/>
    <property type="evidence" value="ECO:0007669"/>
    <property type="project" value="UniProtKB-UniRule"/>
</dbReference>
<dbReference type="InterPro" id="IPR002891">
    <property type="entry name" value="APS"/>
</dbReference>
<dbReference type="Pfam" id="PF01583">
    <property type="entry name" value="APS_kinase"/>
    <property type="match status" value="1"/>
</dbReference>
<dbReference type="GO" id="GO:0004020">
    <property type="term" value="F:adenylylsulfate kinase activity"/>
    <property type="evidence" value="ECO:0007669"/>
    <property type="project" value="UniProtKB-UniRule"/>
</dbReference>
<evidence type="ECO:0000256" key="11">
    <source>
        <dbReference type="RuleBase" id="RU004347"/>
    </source>
</evidence>
<comment type="caution">
    <text evidence="13">The sequence shown here is derived from an EMBL/GenBank/DDBJ whole genome shotgun (WGS) entry which is preliminary data.</text>
</comment>
<dbReference type="Proteomes" id="UP000238762">
    <property type="component" value="Unassembled WGS sequence"/>
</dbReference>
<keyword evidence="8 10" id="KW-0418">Kinase</keyword>
<dbReference type="AlphaFoldDB" id="A0A2T1C1U5"/>
<gene>
    <name evidence="10 13" type="primary">cysC</name>
    <name evidence="13" type="ORF">C7B64_14715</name>
</gene>
<dbReference type="NCBIfam" id="TIGR00455">
    <property type="entry name" value="apsK"/>
    <property type="match status" value="1"/>
</dbReference>
<comment type="similarity">
    <text evidence="10 11">Belongs to the APS kinase family.</text>
</comment>
<dbReference type="NCBIfam" id="NF002059">
    <property type="entry name" value="PRK00889.1"/>
    <property type="match status" value="1"/>
</dbReference>
<dbReference type="GO" id="GO:0005737">
    <property type="term" value="C:cytoplasm"/>
    <property type="evidence" value="ECO:0007669"/>
    <property type="project" value="TreeGrafter"/>
</dbReference>
<dbReference type="InterPro" id="IPR027417">
    <property type="entry name" value="P-loop_NTPase"/>
</dbReference>
<dbReference type="PANTHER" id="PTHR42700:SF1">
    <property type="entry name" value="SULFATE ADENYLYLTRANSFERASE"/>
    <property type="match status" value="1"/>
</dbReference>
<keyword evidence="9 10" id="KW-0067">ATP-binding</keyword>
<reference evidence="13 14" key="1">
    <citation type="submission" date="2018-02" db="EMBL/GenBank/DDBJ databases">
        <authorList>
            <person name="Cohen D.B."/>
            <person name="Kent A.D."/>
        </authorList>
    </citation>
    <scope>NUCLEOTIDE SEQUENCE [LARGE SCALE GENOMIC DNA]</scope>
    <source>
        <strain evidence="13 14">CCAP 1448/3</strain>
    </source>
</reference>
<evidence type="ECO:0000256" key="3">
    <source>
        <dbReference type="ARBA" id="ARBA00004806"/>
    </source>
</evidence>
<feature type="domain" description="APS kinase" evidence="12">
    <location>
        <begin position="5"/>
        <end position="151"/>
    </location>
</feature>
<dbReference type="PANTHER" id="PTHR42700">
    <property type="entry name" value="SULFATE ADENYLYLTRANSFERASE"/>
    <property type="match status" value="1"/>
</dbReference>
<dbReference type="GO" id="GO:0010134">
    <property type="term" value="P:sulfate assimilation via adenylyl sulfate reduction"/>
    <property type="evidence" value="ECO:0007669"/>
    <property type="project" value="TreeGrafter"/>
</dbReference>
<dbReference type="GO" id="GO:0019379">
    <property type="term" value="P:sulfate assimilation, phosphoadenylyl sulfate reduction by phosphoadenylyl-sulfate reductase (thioredoxin)"/>
    <property type="evidence" value="ECO:0007669"/>
    <property type="project" value="TreeGrafter"/>
</dbReference>
<keyword evidence="6 10" id="KW-0808">Transferase</keyword>
<dbReference type="CDD" id="cd02027">
    <property type="entry name" value="APSK"/>
    <property type="match status" value="1"/>
</dbReference>
<protein>
    <recommendedName>
        <fullName evidence="4 10">Adenylyl-sulfate kinase</fullName>
        <ecNumber evidence="4 10">2.7.1.25</ecNumber>
    </recommendedName>
    <alternativeName>
        <fullName evidence="10">APS kinase</fullName>
    </alternativeName>
    <alternativeName>
        <fullName evidence="10">ATP adenosine-5'-phosphosulfate 3'-phosphotransferase</fullName>
    </alternativeName>
    <alternativeName>
        <fullName evidence="10">Adenosine-5'-phosphosulfate kinase</fullName>
    </alternativeName>
</protein>
<evidence type="ECO:0000256" key="8">
    <source>
        <dbReference type="ARBA" id="ARBA00022777"/>
    </source>
</evidence>
<feature type="active site" description="Phosphoserine intermediate" evidence="10">
    <location>
        <position position="86"/>
    </location>
</feature>
<dbReference type="RefSeq" id="WP_106289419.1">
    <property type="nucleotide sequence ID" value="NZ_CAWNTC010000097.1"/>
</dbReference>
<dbReference type="Gene3D" id="3.40.50.300">
    <property type="entry name" value="P-loop containing nucleotide triphosphate hydrolases"/>
    <property type="match status" value="1"/>
</dbReference>
<dbReference type="EMBL" id="PVWJ01000072">
    <property type="protein sequence ID" value="PSB02127.1"/>
    <property type="molecule type" value="Genomic_DNA"/>
</dbReference>
<comment type="catalytic activity">
    <reaction evidence="1 10 11">
        <text>adenosine 5'-phosphosulfate + ATP = 3'-phosphoadenylyl sulfate + ADP + H(+)</text>
        <dbReference type="Rhea" id="RHEA:24152"/>
        <dbReference type="ChEBI" id="CHEBI:15378"/>
        <dbReference type="ChEBI" id="CHEBI:30616"/>
        <dbReference type="ChEBI" id="CHEBI:58243"/>
        <dbReference type="ChEBI" id="CHEBI:58339"/>
        <dbReference type="ChEBI" id="CHEBI:456216"/>
        <dbReference type="EC" id="2.7.1.25"/>
    </reaction>
</comment>
<evidence type="ECO:0000256" key="6">
    <source>
        <dbReference type="ARBA" id="ARBA00022679"/>
    </source>
</evidence>
<evidence type="ECO:0000256" key="5">
    <source>
        <dbReference type="ARBA" id="ARBA00022553"/>
    </source>
</evidence>
<dbReference type="UniPathway" id="UPA00140">
    <property type="reaction ID" value="UER00205"/>
</dbReference>
<evidence type="ECO:0000256" key="10">
    <source>
        <dbReference type="HAMAP-Rule" id="MF_00065"/>
    </source>
</evidence>
<dbReference type="GO" id="GO:0070814">
    <property type="term" value="P:hydrogen sulfide biosynthetic process"/>
    <property type="evidence" value="ECO:0007669"/>
    <property type="project" value="UniProtKB-UniRule"/>
</dbReference>
<dbReference type="GO" id="GO:0004781">
    <property type="term" value="F:sulfate adenylyltransferase (ATP) activity"/>
    <property type="evidence" value="ECO:0007669"/>
    <property type="project" value="TreeGrafter"/>
</dbReference>
<dbReference type="HAMAP" id="MF_00065">
    <property type="entry name" value="Adenylyl_sulf_kinase"/>
    <property type="match status" value="1"/>
</dbReference>
<evidence type="ECO:0000313" key="13">
    <source>
        <dbReference type="EMBL" id="PSB02127.1"/>
    </source>
</evidence>
<comment type="pathway">
    <text evidence="3 10 11">Sulfur metabolism; hydrogen sulfide biosynthesis; sulfite from sulfate: step 2/3.</text>
</comment>
<keyword evidence="14" id="KW-1185">Reference proteome</keyword>
<keyword evidence="5 10" id="KW-0597">Phosphoprotein</keyword>
<keyword evidence="7 10" id="KW-0547">Nucleotide-binding</keyword>
<sequence length="185" mass="20680">MSNTGLILWLTGLSGSGKTTIAKGVEAELKARYCLVELLDGDAIRTNLSKGLGYSRSDRDTNIRRIGFVANLLSRNEVVAIVAAISPYRSAREEVRQMTDKFIEVYVNAPLEICEERDDKGLYAMARAGELRAFTGIDDPYEEPTNPEIICQTSQETPQESIAKVIEYLEKLEYIPPKPQIEYSI</sequence>
<accession>A0A2T1C1U5</accession>
<evidence type="ECO:0000256" key="2">
    <source>
        <dbReference type="ARBA" id="ARBA00002632"/>
    </source>
</evidence>
<evidence type="ECO:0000256" key="9">
    <source>
        <dbReference type="ARBA" id="ARBA00022840"/>
    </source>
</evidence>
<proteinExistence type="inferred from homology"/>
<evidence type="ECO:0000256" key="7">
    <source>
        <dbReference type="ARBA" id="ARBA00022741"/>
    </source>
</evidence>
<name>A0A2T1C1U5_9CYAN</name>
<evidence type="ECO:0000259" key="12">
    <source>
        <dbReference type="Pfam" id="PF01583"/>
    </source>
</evidence>
<dbReference type="FunFam" id="3.40.50.300:FF:000802">
    <property type="entry name" value="Sulfate adenylyltransferase"/>
    <property type="match status" value="1"/>
</dbReference>
<evidence type="ECO:0000256" key="1">
    <source>
        <dbReference type="ARBA" id="ARBA00001823"/>
    </source>
</evidence>
<organism evidence="13 14">
    <name type="scientific">Merismopedia glauca CCAP 1448/3</name>
    <dbReference type="NCBI Taxonomy" id="1296344"/>
    <lineage>
        <taxon>Bacteria</taxon>
        <taxon>Bacillati</taxon>
        <taxon>Cyanobacteriota</taxon>
        <taxon>Cyanophyceae</taxon>
        <taxon>Synechococcales</taxon>
        <taxon>Merismopediaceae</taxon>
        <taxon>Merismopedia</taxon>
    </lineage>
</organism>
<evidence type="ECO:0000313" key="14">
    <source>
        <dbReference type="Proteomes" id="UP000238762"/>
    </source>
</evidence>
<reference evidence="13 14" key="2">
    <citation type="submission" date="2018-03" db="EMBL/GenBank/DDBJ databases">
        <title>The ancient ancestry and fast evolution of plastids.</title>
        <authorList>
            <person name="Moore K.R."/>
            <person name="Magnabosco C."/>
            <person name="Momper L."/>
            <person name="Gold D.A."/>
            <person name="Bosak T."/>
            <person name="Fournier G.P."/>
        </authorList>
    </citation>
    <scope>NUCLEOTIDE SEQUENCE [LARGE SCALE GENOMIC DNA]</scope>
    <source>
        <strain evidence="13 14">CCAP 1448/3</strain>
    </source>
</reference>
<comment type="function">
    <text evidence="2 10 11">Catalyzes the synthesis of activated sulfate.</text>
</comment>
<feature type="binding site" evidence="10">
    <location>
        <begin position="12"/>
        <end position="19"/>
    </location>
    <ligand>
        <name>ATP</name>
        <dbReference type="ChEBI" id="CHEBI:30616"/>
    </ligand>
</feature>
<dbReference type="EC" id="2.7.1.25" evidence="4 10"/>
<dbReference type="SUPFAM" id="SSF52540">
    <property type="entry name" value="P-loop containing nucleoside triphosphate hydrolases"/>
    <property type="match status" value="1"/>
</dbReference>
<dbReference type="OrthoDB" id="9804504at2"/>
<dbReference type="InterPro" id="IPR050512">
    <property type="entry name" value="Sulf_AdTrans/APS_kinase"/>
</dbReference>
<evidence type="ECO:0000256" key="4">
    <source>
        <dbReference type="ARBA" id="ARBA00012121"/>
    </source>
</evidence>
<dbReference type="InterPro" id="IPR059117">
    <property type="entry name" value="APS_kinase_dom"/>
</dbReference>